<comment type="catalytic activity">
    <reaction evidence="1 9">
        <text>adenosine 3',5'-bisphosphate + H2O = AMP + phosphate</text>
        <dbReference type="Rhea" id="RHEA:10040"/>
        <dbReference type="ChEBI" id="CHEBI:15377"/>
        <dbReference type="ChEBI" id="CHEBI:43474"/>
        <dbReference type="ChEBI" id="CHEBI:58343"/>
        <dbReference type="ChEBI" id="CHEBI:456215"/>
        <dbReference type="EC" id="3.1.3.7"/>
    </reaction>
</comment>
<evidence type="ECO:0000256" key="3">
    <source>
        <dbReference type="ARBA" id="ARBA00022475"/>
    </source>
</evidence>
<dbReference type="InterPro" id="IPR050725">
    <property type="entry name" value="CysQ/Inositol_MonoPase"/>
</dbReference>
<feature type="binding site" evidence="10">
    <location>
        <position position="62"/>
    </location>
    <ligand>
        <name>Mg(2+)</name>
        <dbReference type="ChEBI" id="CHEBI:18420"/>
        <label>1</label>
        <note>catalytic</note>
    </ligand>
</feature>
<dbReference type="Gene3D" id="3.30.540.10">
    <property type="entry name" value="Fructose-1,6-Bisphosphatase, subunit A, domain 1"/>
    <property type="match status" value="1"/>
</dbReference>
<feature type="binding site" evidence="9">
    <location>
        <position position="62"/>
    </location>
    <ligand>
        <name>substrate</name>
    </ligand>
</feature>
<comment type="function">
    <text evidence="9">Converts adenosine-3',5'-bisphosphate (PAP) to AMP.</text>
</comment>
<dbReference type="GO" id="GO:0008441">
    <property type="term" value="F:3'(2'),5'-bisphosphate nucleotidase activity"/>
    <property type="evidence" value="ECO:0007669"/>
    <property type="project" value="UniProtKB-UniRule"/>
</dbReference>
<dbReference type="GO" id="GO:0000287">
    <property type="term" value="F:magnesium ion binding"/>
    <property type="evidence" value="ECO:0007669"/>
    <property type="project" value="UniProtKB-UniRule"/>
</dbReference>
<dbReference type="FunFam" id="3.30.540.10:FF:000007">
    <property type="entry name" value="3'(2'),5'-bisphosphate nucleotidase CysQ"/>
    <property type="match status" value="1"/>
</dbReference>
<feature type="binding site" evidence="9">
    <location>
        <position position="82"/>
    </location>
    <ligand>
        <name>Mg(2+)</name>
        <dbReference type="ChEBI" id="CHEBI:18420"/>
        <label>2</label>
    </ligand>
</feature>
<dbReference type="InterPro" id="IPR020583">
    <property type="entry name" value="Inositol_monoP_metal-BS"/>
</dbReference>
<keyword evidence="5 9" id="KW-0479">Metal-binding</keyword>
<organism evidence="11">
    <name type="scientific">Aquifex aeolicus</name>
    <dbReference type="NCBI Taxonomy" id="63363"/>
    <lineage>
        <taxon>Bacteria</taxon>
        <taxon>Pseudomonadati</taxon>
        <taxon>Aquificota</taxon>
        <taxon>Aquificia</taxon>
        <taxon>Aquificales</taxon>
        <taxon>Aquificaceae</taxon>
        <taxon>Aquifex</taxon>
    </lineage>
</organism>
<feature type="binding site" evidence="9">
    <location>
        <position position="62"/>
    </location>
    <ligand>
        <name>Mg(2+)</name>
        <dbReference type="ChEBI" id="CHEBI:18420"/>
        <label>1</label>
    </ligand>
</feature>
<dbReference type="PANTHER" id="PTHR43028">
    <property type="entry name" value="3'(2'),5'-BISPHOSPHATE NUCLEOTIDASE 1"/>
    <property type="match status" value="1"/>
</dbReference>
<dbReference type="EMBL" id="DRNB01000162">
    <property type="protein sequence ID" value="HHJ64148.1"/>
    <property type="molecule type" value="Genomic_DNA"/>
</dbReference>
<feature type="binding site" evidence="9">
    <location>
        <begin position="84"/>
        <end position="87"/>
    </location>
    <ligand>
        <name>substrate</name>
    </ligand>
</feature>
<dbReference type="PRINTS" id="PR00377">
    <property type="entry name" value="IMPHPHTASES"/>
</dbReference>
<dbReference type="NCBIfam" id="TIGR01331">
    <property type="entry name" value="bisphos_cysQ"/>
    <property type="match status" value="1"/>
</dbReference>
<dbReference type="PROSITE" id="PS00629">
    <property type="entry name" value="IMP_1"/>
    <property type="match status" value="1"/>
</dbReference>
<dbReference type="Gene3D" id="3.40.190.80">
    <property type="match status" value="1"/>
</dbReference>
<protein>
    <recommendedName>
        <fullName evidence="9">3'(2'),5'-bisphosphate nucleotidase CysQ</fullName>
        <ecNumber evidence="9">3.1.3.7</ecNumber>
    </recommendedName>
    <alternativeName>
        <fullName evidence="9">3'(2'),5-bisphosphonucleoside 3'(2')-phosphohydrolase</fullName>
    </alternativeName>
    <alternativeName>
        <fullName evidence="9">3'-phosphoadenosine 5'-phosphate phosphatase</fullName>
        <shortName evidence="9">PAP phosphatase</shortName>
    </alternativeName>
</protein>
<feature type="binding site" evidence="9">
    <location>
        <position position="82"/>
    </location>
    <ligand>
        <name>Mg(2+)</name>
        <dbReference type="ChEBI" id="CHEBI:18420"/>
        <label>1</label>
    </ligand>
</feature>
<feature type="binding site" evidence="9">
    <location>
        <position position="220"/>
    </location>
    <ligand>
        <name>substrate</name>
    </ligand>
</feature>
<evidence type="ECO:0000256" key="7">
    <source>
        <dbReference type="ARBA" id="ARBA00022842"/>
    </source>
</evidence>
<sequence length="276" mass="31473">MIHRVLKIALEAGREVMEVYRETFSVEYKEDRTPLTEADRRSHRVITEGLRKLDPSIPILSEEGKETPYEERRSWRSFWLVDPLDGTKEFVKRNGEFTVNIALIEGNLPVLGVVFAPALELLYFARRGEGAYRLKTDGGILSEEKAERLPLKREGDSPETLRVVASRSHRNRETEEFVSRLRSKVKEIELVSIGSSLKTCLVAEGTADIYPRLGPTMEWDTAAGHAIALESGCEVKIYDGKLSDTLTYNKRDLLNPPFVVFRKEKAYLFERGVLEI</sequence>
<keyword evidence="3 9" id="KW-1003">Cell membrane</keyword>
<accession>A0A7C5L7E4</accession>
<feature type="binding site" evidence="10">
    <location>
        <position position="85"/>
    </location>
    <ligand>
        <name>Mg(2+)</name>
        <dbReference type="ChEBI" id="CHEBI:18420"/>
        <label>1</label>
        <note>catalytic</note>
    </ligand>
</feature>
<dbReference type="GO" id="GO:0050427">
    <property type="term" value="P:3'-phosphoadenosine 5'-phosphosulfate metabolic process"/>
    <property type="evidence" value="ECO:0007669"/>
    <property type="project" value="TreeGrafter"/>
</dbReference>
<feature type="binding site" evidence="9">
    <location>
        <position position="85"/>
    </location>
    <ligand>
        <name>Mg(2+)</name>
        <dbReference type="ChEBI" id="CHEBI:18420"/>
        <label>2</label>
    </ligand>
</feature>
<comment type="caution">
    <text evidence="11">The sequence shown here is derived from an EMBL/GenBank/DDBJ whole genome shotgun (WGS) entry which is preliminary data.</text>
</comment>
<dbReference type="CDD" id="cd01638">
    <property type="entry name" value="CysQ"/>
    <property type="match status" value="1"/>
</dbReference>
<keyword evidence="4" id="KW-0997">Cell inner membrane</keyword>
<comment type="similarity">
    <text evidence="2 9">Belongs to the inositol monophosphatase superfamily. CysQ family.</text>
</comment>
<dbReference type="PANTHER" id="PTHR43028:SF5">
    <property type="entry name" value="3'(2'),5'-BISPHOSPHATE NUCLEOTIDASE 1"/>
    <property type="match status" value="1"/>
</dbReference>
<reference evidence="11" key="1">
    <citation type="journal article" date="2020" name="mSystems">
        <title>Genome- and Community-Level Interaction Insights into Carbon Utilization and Element Cycling Functions of Hydrothermarchaeota in Hydrothermal Sediment.</title>
        <authorList>
            <person name="Zhou Z."/>
            <person name="Liu Y."/>
            <person name="Xu W."/>
            <person name="Pan J."/>
            <person name="Luo Z.H."/>
            <person name="Li M."/>
        </authorList>
    </citation>
    <scope>NUCLEOTIDE SEQUENCE [LARGE SCALE GENOMIC DNA]</scope>
    <source>
        <strain evidence="11">HyVt-501</strain>
    </source>
</reference>
<comment type="subcellular location">
    <subcellularLocation>
        <location evidence="9">Cell membrane</location>
        <topology evidence="9">Peripheral membrane protein</topology>
        <orientation evidence="9">Cytoplasmic side</orientation>
    </subcellularLocation>
</comment>
<dbReference type="GO" id="GO:0005886">
    <property type="term" value="C:plasma membrane"/>
    <property type="evidence" value="ECO:0007669"/>
    <property type="project" value="UniProtKB-SubCell"/>
</dbReference>
<comment type="cofactor">
    <cofactor evidence="9 10">
        <name>Mg(2+)</name>
        <dbReference type="ChEBI" id="CHEBI:18420"/>
    </cofactor>
</comment>
<dbReference type="InterPro" id="IPR006240">
    <property type="entry name" value="CysQ"/>
</dbReference>
<dbReference type="Pfam" id="PF00459">
    <property type="entry name" value="Inositol_P"/>
    <property type="match status" value="1"/>
</dbReference>
<evidence type="ECO:0000256" key="1">
    <source>
        <dbReference type="ARBA" id="ARBA00001625"/>
    </source>
</evidence>
<dbReference type="InterPro" id="IPR000760">
    <property type="entry name" value="Inositol_monophosphatase-like"/>
</dbReference>
<feature type="binding site" evidence="9 10">
    <location>
        <position position="220"/>
    </location>
    <ligand>
        <name>Mg(2+)</name>
        <dbReference type="ChEBI" id="CHEBI:18420"/>
        <label>2</label>
    </ligand>
</feature>
<evidence type="ECO:0000256" key="4">
    <source>
        <dbReference type="ARBA" id="ARBA00022519"/>
    </source>
</evidence>
<dbReference type="EC" id="3.1.3.7" evidence="9"/>
<keyword evidence="8 9" id="KW-0472">Membrane</keyword>
<feature type="binding site" evidence="10">
    <location>
        <position position="84"/>
    </location>
    <ligand>
        <name>Mg(2+)</name>
        <dbReference type="ChEBI" id="CHEBI:18420"/>
        <label>1</label>
        <note>catalytic</note>
    </ligand>
</feature>
<evidence type="ECO:0000256" key="6">
    <source>
        <dbReference type="ARBA" id="ARBA00022801"/>
    </source>
</evidence>
<proteinExistence type="inferred from homology"/>
<evidence type="ECO:0000313" key="11">
    <source>
        <dbReference type="EMBL" id="HHJ64148.1"/>
    </source>
</evidence>
<name>A0A7C5L7E4_AQUAO</name>
<dbReference type="SUPFAM" id="SSF56655">
    <property type="entry name" value="Carbohydrate phosphatase"/>
    <property type="match status" value="1"/>
</dbReference>
<gene>
    <name evidence="9 11" type="primary">cysQ</name>
    <name evidence="11" type="ORF">ENJ61_04495</name>
</gene>
<dbReference type="AlphaFoldDB" id="A0A7C5L7E4"/>
<evidence type="ECO:0000256" key="8">
    <source>
        <dbReference type="ARBA" id="ARBA00023136"/>
    </source>
</evidence>
<dbReference type="GO" id="GO:0000103">
    <property type="term" value="P:sulfate assimilation"/>
    <property type="evidence" value="ECO:0007669"/>
    <property type="project" value="TreeGrafter"/>
</dbReference>
<dbReference type="Proteomes" id="UP000885792">
    <property type="component" value="Unassembled WGS sequence"/>
</dbReference>
<evidence type="ECO:0000256" key="2">
    <source>
        <dbReference type="ARBA" id="ARBA00005289"/>
    </source>
</evidence>
<keyword evidence="7 9" id="KW-0460">Magnesium</keyword>
<feature type="binding site" evidence="10">
    <location>
        <position position="82"/>
    </location>
    <ligand>
        <name>Mg(2+)</name>
        <dbReference type="ChEBI" id="CHEBI:18420"/>
        <label>1</label>
        <note>catalytic</note>
    </ligand>
</feature>
<evidence type="ECO:0000256" key="10">
    <source>
        <dbReference type="PIRSR" id="PIRSR600760-2"/>
    </source>
</evidence>
<evidence type="ECO:0000256" key="5">
    <source>
        <dbReference type="ARBA" id="ARBA00022723"/>
    </source>
</evidence>
<evidence type="ECO:0000256" key="9">
    <source>
        <dbReference type="HAMAP-Rule" id="MF_02095"/>
    </source>
</evidence>
<feature type="binding site" evidence="9">
    <location>
        <position position="84"/>
    </location>
    <ligand>
        <name>Mg(2+)</name>
        <dbReference type="ChEBI" id="CHEBI:18420"/>
        <label>1</label>
    </ligand>
</feature>
<keyword evidence="6 9" id="KW-0378">Hydrolase</keyword>
<dbReference type="HAMAP" id="MF_02095">
    <property type="entry name" value="CysQ"/>
    <property type="match status" value="1"/>
</dbReference>